<proteinExistence type="predicted"/>
<reference evidence="1" key="1">
    <citation type="submission" date="2014-09" db="EMBL/GenBank/DDBJ databases">
        <authorList>
            <person name="Magalhaes I.L.F."/>
            <person name="Oliveira U."/>
            <person name="Santos F.R."/>
            <person name="Vidigal T.H.D.A."/>
            <person name="Brescovit A.D."/>
            <person name="Santos A.J."/>
        </authorList>
    </citation>
    <scope>NUCLEOTIDE SEQUENCE</scope>
    <source>
        <tissue evidence="1">Shoot tissue taken approximately 20 cm above the soil surface</tissue>
    </source>
</reference>
<sequence>MSMFYSIYFSTAYNLKQILLLGSNKL</sequence>
<dbReference type="EMBL" id="GBRH01198451">
    <property type="protein sequence ID" value="JAD99444.1"/>
    <property type="molecule type" value="Transcribed_RNA"/>
</dbReference>
<accession>A0A0A9EF98</accession>
<protein>
    <submittedName>
        <fullName evidence="1">Uncharacterized protein</fullName>
    </submittedName>
</protein>
<dbReference type="AlphaFoldDB" id="A0A0A9EF98"/>
<organism evidence="1">
    <name type="scientific">Arundo donax</name>
    <name type="common">Giant reed</name>
    <name type="synonym">Donax arundinaceus</name>
    <dbReference type="NCBI Taxonomy" id="35708"/>
    <lineage>
        <taxon>Eukaryota</taxon>
        <taxon>Viridiplantae</taxon>
        <taxon>Streptophyta</taxon>
        <taxon>Embryophyta</taxon>
        <taxon>Tracheophyta</taxon>
        <taxon>Spermatophyta</taxon>
        <taxon>Magnoliopsida</taxon>
        <taxon>Liliopsida</taxon>
        <taxon>Poales</taxon>
        <taxon>Poaceae</taxon>
        <taxon>PACMAD clade</taxon>
        <taxon>Arundinoideae</taxon>
        <taxon>Arundineae</taxon>
        <taxon>Arundo</taxon>
    </lineage>
</organism>
<reference evidence="1" key="2">
    <citation type="journal article" date="2015" name="Data Brief">
        <title>Shoot transcriptome of the giant reed, Arundo donax.</title>
        <authorList>
            <person name="Barrero R.A."/>
            <person name="Guerrero F.D."/>
            <person name="Moolhuijzen P."/>
            <person name="Goolsby J.A."/>
            <person name="Tidwell J."/>
            <person name="Bellgard S.E."/>
            <person name="Bellgard M.I."/>
        </authorList>
    </citation>
    <scope>NUCLEOTIDE SEQUENCE</scope>
    <source>
        <tissue evidence="1">Shoot tissue taken approximately 20 cm above the soil surface</tissue>
    </source>
</reference>
<evidence type="ECO:0000313" key="1">
    <source>
        <dbReference type="EMBL" id="JAD99444.1"/>
    </source>
</evidence>
<name>A0A0A9EF98_ARUDO</name>